<keyword evidence="6 10" id="KW-0472">Membrane</keyword>
<name>A0A553PKB0_TIGCA</name>
<evidence type="ECO:0000256" key="3">
    <source>
        <dbReference type="ARBA" id="ARBA00022692"/>
    </source>
</evidence>
<dbReference type="Pfam" id="PF07885">
    <property type="entry name" value="Ion_trans_2"/>
    <property type="match status" value="2"/>
</dbReference>
<feature type="region of interest" description="Disordered" evidence="9">
    <location>
        <begin position="1"/>
        <end position="31"/>
    </location>
</feature>
<dbReference type="PANTHER" id="PTHR11003:SF249">
    <property type="entry name" value="TWO PORE POTASSIUM CHANNEL PROTEIN SUP-9"/>
    <property type="match status" value="1"/>
</dbReference>
<keyword evidence="4 10" id="KW-1133">Transmembrane helix</keyword>
<evidence type="ECO:0000256" key="5">
    <source>
        <dbReference type="ARBA" id="ARBA00023065"/>
    </source>
</evidence>
<evidence type="ECO:0000256" key="1">
    <source>
        <dbReference type="ARBA" id="ARBA00004141"/>
    </source>
</evidence>
<evidence type="ECO:0000256" key="8">
    <source>
        <dbReference type="RuleBase" id="RU003857"/>
    </source>
</evidence>
<comment type="similarity">
    <text evidence="8">Belongs to the two pore domain potassium channel (TC 1.A.1.8) family.</text>
</comment>
<dbReference type="InterPro" id="IPR003280">
    <property type="entry name" value="2pore_dom_K_chnl"/>
</dbReference>
<dbReference type="GO" id="GO:0015271">
    <property type="term" value="F:outward rectifier potassium channel activity"/>
    <property type="evidence" value="ECO:0007669"/>
    <property type="project" value="TreeGrafter"/>
</dbReference>
<feature type="transmembrane region" description="Helical" evidence="10">
    <location>
        <begin position="122"/>
        <end position="141"/>
    </location>
</feature>
<feature type="transmembrane region" description="Helical" evidence="10">
    <location>
        <begin position="199"/>
        <end position="225"/>
    </location>
</feature>
<evidence type="ECO:0000259" key="11">
    <source>
        <dbReference type="Pfam" id="PF07885"/>
    </source>
</evidence>
<feature type="domain" description="Potassium channel" evidence="11">
    <location>
        <begin position="120"/>
        <end position="177"/>
    </location>
</feature>
<dbReference type="Gene3D" id="1.10.287.70">
    <property type="match status" value="1"/>
</dbReference>
<gene>
    <name evidence="12" type="ORF">TCAL_09780</name>
</gene>
<evidence type="ECO:0000313" key="13">
    <source>
        <dbReference type="Proteomes" id="UP000318571"/>
    </source>
</evidence>
<evidence type="ECO:0000313" key="12">
    <source>
        <dbReference type="EMBL" id="TRY78120.1"/>
    </source>
</evidence>
<feature type="transmembrane region" description="Helical" evidence="10">
    <location>
        <begin position="274"/>
        <end position="292"/>
    </location>
</feature>
<dbReference type="InterPro" id="IPR005408">
    <property type="entry name" value="2pore_dom_K_chnl_TWIK"/>
</dbReference>
<feature type="domain" description="Potassium channel" evidence="11">
    <location>
        <begin position="214"/>
        <end position="290"/>
    </location>
</feature>
<proteinExistence type="inferred from homology"/>
<dbReference type="GO" id="GO:0022841">
    <property type="term" value="F:potassium ion leak channel activity"/>
    <property type="evidence" value="ECO:0007669"/>
    <property type="project" value="TreeGrafter"/>
</dbReference>
<dbReference type="OMA" id="FYQENVR"/>
<keyword evidence="2 8" id="KW-0813">Transport</keyword>
<evidence type="ECO:0000256" key="6">
    <source>
        <dbReference type="ARBA" id="ARBA00023136"/>
    </source>
</evidence>
<dbReference type="EMBL" id="VCGU01000003">
    <property type="protein sequence ID" value="TRY78120.1"/>
    <property type="molecule type" value="Genomic_DNA"/>
</dbReference>
<comment type="caution">
    <text evidence="12">The sequence shown here is derived from an EMBL/GenBank/DDBJ whole genome shotgun (WGS) entry which is preliminary data.</text>
</comment>
<feature type="region of interest" description="Disordered" evidence="9">
    <location>
        <begin position="331"/>
        <end position="383"/>
    </location>
</feature>
<dbReference type="PANTHER" id="PTHR11003">
    <property type="entry name" value="POTASSIUM CHANNEL, SUBFAMILY K"/>
    <property type="match status" value="1"/>
</dbReference>
<dbReference type="GO" id="GO:0030322">
    <property type="term" value="P:stabilization of membrane potential"/>
    <property type="evidence" value="ECO:0007669"/>
    <property type="project" value="TreeGrafter"/>
</dbReference>
<keyword evidence="3 8" id="KW-0812">Transmembrane</keyword>
<dbReference type="PRINTS" id="PR01586">
    <property type="entry name" value="TWIKCHANNEL"/>
</dbReference>
<dbReference type="PRINTS" id="PR01333">
    <property type="entry name" value="2POREKCHANEL"/>
</dbReference>
<feature type="transmembrane region" description="Helical" evidence="10">
    <location>
        <begin position="153"/>
        <end position="179"/>
    </location>
</feature>
<dbReference type="AlphaFoldDB" id="A0A553PKB0"/>
<evidence type="ECO:0000256" key="10">
    <source>
        <dbReference type="SAM" id="Phobius"/>
    </source>
</evidence>
<keyword evidence="7 8" id="KW-0407">Ion channel</keyword>
<feature type="compositionally biased region" description="Basic residues" evidence="9">
    <location>
        <begin position="353"/>
        <end position="362"/>
    </location>
</feature>
<protein>
    <recommendedName>
        <fullName evidence="11">Potassium channel domain-containing protein</fullName>
    </recommendedName>
</protein>
<organism evidence="12 13">
    <name type="scientific">Tigriopus californicus</name>
    <name type="common">Marine copepod</name>
    <dbReference type="NCBI Taxonomy" id="6832"/>
    <lineage>
        <taxon>Eukaryota</taxon>
        <taxon>Metazoa</taxon>
        <taxon>Ecdysozoa</taxon>
        <taxon>Arthropoda</taxon>
        <taxon>Crustacea</taxon>
        <taxon>Multicrustacea</taxon>
        <taxon>Hexanauplia</taxon>
        <taxon>Copepoda</taxon>
        <taxon>Harpacticoida</taxon>
        <taxon>Harpacticidae</taxon>
        <taxon>Tigriopus</taxon>
    </lineage>
</organism>
<evidence type="ECO:0000256" key="2">
    <source>
        <dbReference type="ARBA" id="ARBA00022448"/>
    </source>
</evidence>
<dbReference type="Proteomes" id="UP000318571">
    <property type="component" value="Chromosome 11"/>
</dbReference>
<dbReference type="OrthoDB" id="297496at2759"/>
<evidence type="ECO:0000256" key="4">
    <source>
        <dbReference type="ARBA" id="ARBA00022989"/>
    </source>
</evidence>
<comment type="subcellular location">
    <subcellularLocation>
        <location evidence="1">Membrane</location>
        <topology evidence="1">Multi-pass membrane protein</topology>
    </subcellularLocation>
</comment>
<keyword evidence="5 8" id="KW-0406">Ion transport</keyword>
<dbReference type="GO" id="GO:0005886">
    <property type="term" value="C:plasma membrane"/>
    <property type="evidence" value="ECO:0007669"/>
    <property type="project" value="TreeGrafter"/>
</dbReference>
<dbReference type="SUPFAM" id="SSF81324">
    <property type="entry name" value="Voltage-gated potassium channels"/>
    <property type="match status" value="2"/>
</dbReference>
<accession>A0A553PKB0</accession>
<evidence type="ECO:0000256" key="7">
    <source>
        <dbReference type="ARBA" id="ARBA00023303"/>
    </source>
</evidence>
<reference evidence="12 13" key="1">
    <citation type="journal article" date="2018" name="Nat. Ecol. Evol.">
        <title>Genomic signatures of mitonuclear coevolution across populations of Tigriopus californicus.</title>
        <authorList>
            <person name="Barreto F.S."/>
            <person name="Watson E.T."/>
            <person name="Lima T.G."/>
            <person name="Willett C.S."/>
            <person name="Edmands S."/>
            <person name="Li W."/>
            <person name="Burton R.S."/>
        </authorList>
    </citation>
    <scope>NUCLEOTIDE SEQUENCE [LARGE SCALE GENOMIC DNA]</scope>
    <source>
        <strain evidence="12 13">San Diego</strain>
    </source>
</reference>
<feature type="transmembrane region" description="Helical" evidence="10">
    <location>
        <begin position="43"/>
        <end position="64"/>
    </location>
</feature>
<dbReference type="InterPro" id="IPR013099">
    <property type="entry name" value="K_chnl_dom"/>
</dbReference>
<sequence>MARMLSLDKTTLKKPGPGSEMGTGSVAGNGDDDLGMQQSNWRLLGLSFFFLFYLAMGASVFSAIEGPIESEAVKSLEEKQSAFLKKFPCIEAHDLEELMSDVVDANNRGVSLGWNGSVSVPSWSFGQSFFFSSTVITTIGYGHQSPLSSEGKVFCIIYALIGIPMTLILFSAVLERLQIPVQFLLDLMKSKIGHLYQPIYVYLIHFTFIVCLVIFLMFLLPAAVFTTLESNWNYLDSLYYCFISLTTIGLGDFIPGDSPGQALRPVYKACTTFYLLAGVVSMMLLLTIFYNIPQCNFKLFFLLRPGGCCSSNNGRGPGQNGGERVDPERIRLQSSSSGPKYTQHLEDPEGNSRRTRVIRAKSRPCEDSPSPTEEEPSSFSGQN</sequence>
<keyword evidence="13" id="KW-1185">Reference proteome</keyword>
<feature type="compositionally biased region" description="Basic and acidic residues" evidence="9">
    <location>
        <begin position="343"/>
        <end position="352"/>
    </location>
</feature>
<evidence type="ECO:0000256" key="9">
    <source>
        <dbReference type="SAM" id="MobiDB-lite"/>
    </source>
</evidence>
<dbReference type="STRING" id="6832.A0A553PKB0"/>
<feature type="transmembrane region" description="Helical" evidence="10">
    <location>
        <begin position="237"/>
        <end position="254"/>
    </location>
</feature>